<sequence>MTLEEFLQIGRTVVIGAHRLETGEILHFARKYDPQLFHTDEEAARKSVLGGLCASGWHTCALWMKYNVAAGFGEAEWQGEGPAPIFGPSPGFRDLRWLKPAYAGDTLTFARQSIGFRPLTSRPGWYVLNGLATADNQEGERVMSFESAVLFHHARHEEKAQSPS</sequence>
<gene>
    <name evidence="2" type="ORF">EL18_00497</name>
</gene>
<proteinExistence type="predicted"/>
<organism evidence="2 3">
    <name type="scientific">Nitratireductor basaltis</name>
    <dbReference type="NCBI Taxonomy" id="472175"/>
    <lineage>
        <taxon>Bacteria</taxon>
        <taxon>Pseudomonadati</taxon>
        <taxon>Pseudomonadota</taxon>
        <taxon>Alphaproteobacteria</taxon>
        <taxon>Hyphomicrobiales</taxon>
        <taxon>Phyllobacteriaceae</taxon>
        <taxon>Nitratireductor</taxon>
    </lineage>
</organism>
<dbReference type="PATRIC" id="fig|472175.3.peg.514"/>
<dbReference type="Pfam" id="PF01575">
    <property type="entry name" value="MaoC_dehydratas"/>
    <property type="match status" value="1"/>
</dbReference>
<evidence type="ECO:0000313" key="2">
    <source>
        <dbReference type="EMBL" id="KFB09481.1"/>
    </source>
</evidence>
<dbReference type="STRING" id="472175.EL18_00497"/>
<dbReference type="AlphaFoldDB" id="A0A084U945"/>
<dbReference type="Gene3D" id="3.10.129.10">
    <property type="entry name" value="Hotdog Thioesterase"/>
    <property type="match status" value="1"/>
</dbReference>
<feature type="domain" description="MaoC-like" evidence="1">
    <location>
        <begin position="22"/>
        <end position="110"/>
    </location>
</feature>
<dbReference type="OrthoDB" id="9797938at2"/>
<dbReference type="InterPro" id="IPR002539">
    <property type="entry name" value="MaoC-like_dom"/>
</dbReference>
<comment type="caution">
    <text evidence="2">The sequence shown here is derived from an EMBL/GenBank/DDBJ whole genome shotgun (WGS) entry which is preliminary data.</text>
</comment>
<keyword evidence="3" id="KW-1185">Reference proteome</keyword>
<dbReference type="RefSeq" id="WP_051913696.1">
    <property type="nucleotide sequence ID" value="NZ_JMQM01000001.1"/>
</dbReference>
<evidence type="ECO:0000259" key="1">
    <source>
        <dbReference type="Pfam" id="PF01575"/>
    </source>
</evidence>
<dbReference type="InterPro" id="IPR029069">
    <property type="entry name" value="HotDog_dom_sf"/>
</dbReference>
<dbReference type="Proteomes" id="UP000053675">
    <property type="component" value="Unassembled WGS sequence"/>
</dbReference>
<dbReference type="eggNOG" id="COG2030">
    <property type="taxonomic scope" value="Bacteria"/>
</dbReference>
<dbReference type="EMBL" id="JMQM01000001">
    <property type="protein sequence ID" value="KFB09481.1"/>
    <property type="molecule type" value="Genomic_DNA"/>
</dbReference>
<reference evidence="2 3" key="1">
    <citation type="submission" date="2014-05" db="EMBL/GenBank/DDBJ databases">
        <title>Draft Genome Sequence of Nitratireductor basaltis Strain UMTGB225, A Marine Bacterium Isolated from Green Barrel Tunicate.</title>
        <authorList>
            <person name="Gan H.Y."/>
        </authorList>
    </citation>
    <scope>NUCLEOTIDE SEQUENCE [LARGE SCALE GENOMIC DNA]</scope>
    <source>
        <strain evidence="2 3">UMTGB225</strain>
    </source>
</reference>
<accession>A0A084U945</accession>
<dbReference type="CDD" id="cd03454">
    <property type="entry name" value="YdeM"/>
    <property type="match status" value="1"/>
</dbReference>
<protein>
    <submittedName>
        <fullName evidence="2">MaoC-like dehydratase</fullName>
    </submittedName>
</protein>
<dbReference type="SUPFAM" id="SSF54637">
    <property type="entry name" value="Thioesterase/thiol ester dehydrase-isomerase"/>
    <property type="match status" value="1"/>
</dbReference>
<name>A0A084U945_9HYPH</name>
<evidence type="ECO:0000313" key="3">
    <source>
        <dbReference type="Proteomes" id="UP000053675"/>
    </source>
</evidence>